<evidence type="ECO:0000313" key="1">
    <source>
        <dbReference type="EMBL" id="MBB4908922.1"/>
    </source>
</evidence>
<dbReference type="Gene3D" id="3.90.380.10">
    <property type="entry name" value="Naphthalene 1,2-dioxygenase Alpha Subunit, Chain A, domain 1"/>
    <property type="match status" value="1"/>
</dbReference>
<evidence type="ECO:0000313" key="2">
    <source>
        <dbReference type="Proteomes" id="UP000520767"/>
    </source>
</evidence>
<sequence length="138" mass="15324">MVENSRECYHCENHPEFLRSNFELGMYGYRIARVPLREGYVTETLDGCTVGPMMGTLTGTDTGSLRVIALPTLLLAHANCDYAMTTAITPGRRGHTDVEVTFLDRPGPLSPLVEGPLMAFHEWYMAQLGTRASVRSDE</sequence>
<dbReference type="SUPFAM" id="SSF55961">
    <property type="entry name" value="Bet v1-like"/>
    <property type="match status" value="1"/>
</dbReference>
<accession>A0A7W7VFZ9</accession>
<dbReference type="Proteomes" id="UP000520767">
    <property type="component" value="Unassembled WGS sequence"/>
</dbReference>
<name>A0A7W7VFZ9_9PSEU</name>
<dbReference type="AlphaFoldDB" id="A0A7W7VFZ9"/>
<gene>
    <name evidence="1" type="ORF">FHR82_005175</name>
</gene>
<organism evidence="1 2">
    <name type="scientific">Actinophytocola algeriensis</name>
    <dbReference type="NCBI Taxonomy" id="1768010"/>
    <lineage>
        <taxon>Bacteria</taxon>
        <taxon>Bacillati</taxon>
        <taxon>Actinomycetota</taxon>
        <taxon>Actinomycetes</taxon>
        <taxon>Pseudonocardiales</taxon>
        <taxon>Pseudonocardiaceae</taxon>
    </lineage>
</organism>
<reference evidence="1 2" key="1">
    <citation type="submission" date="2020-08" db="EMBL/GenBank/DDBJ databases">
        <title>Genomic Encyclopedia of Type Strains, Phase III (KMG-III): the genomes of soil and plant-associated and newly described type strains.</title>
        <authorList>
            <person name="Whitman W."/>
        </authorList>
    </citation>
    <scope>NUCLEOTIDE SEQUENCE [LARGE SCALE GENOMIC DNA]</scope>
    <source>
        <strain evidence="1 2">CECT 8960</strain>
    </source>
</reference>
<comment type="caution">
    <text evidence="1">The sequence shown here is derived from an EMBL/GenBank/DDBJ whole genome shotgun (WGS) entry which is preliminary data.</text>
</comment>
<dbReference type="RefSeq" id="WP_184812997.1">
    <property type="nucleotide sequence ID" value="NZ_JACHJQ010000005.1"/>
</dbReference>
<dbReference type="EMBL" id="JACHJQ010000005">
    <property type="protein sequence ID" value="MBB4908922.1"/>
    <property type="molecule type" value="Genomic_DNA"/>
</dbReference>
<proteinExistence type="predicted"/>
<keyword evidence="2" id="KW-1185">Reference proteome</keyword>
<protein>
    <submittedName>
        <fullName evidence="1">Uncharacterized protein</fullName>
    </submittedName>
</protein>